<evidence type="ECO:0000259" key="5">
    <source>
        <dbReference type="PROSITE" id="PS50927"/>
    </source>
</evidence>
<sequence length="325" mass="35840">MGIISPLMLLVLHFSCNTFYIGTALDTITPSKSIKDPETIASSSEAFKLGFFSPANSTNRYVGIWYTKGIPKESLIWVANRDKPLKDESGVVTISKDGNLVVLNGQKELLCSSNVKNPVTNASAQLLDSGNLVLQDINSTDGVRLWESFQQPSNAFVPTMKIRTNVRTGEKVQLTSWKGSSGPSNGSFSIGLGTLSIAQIFIWNNTMPYWRSGPWNGQNFLGNVIILSFLMESIWWMIKKVVFTLPLGLQTSLLSHIFSWTHKENLLDEFGMMGKGIGTFGGLLRKLSVIFMVKCGAFGSCKPSKPSICSCLRGFVLVFHGHKRR</sequence>
<gene>
    <name evidence="6" type="ORF">CCACVL1_25382</name>
</gene>
<dbReference type="PROSITE" id="PS50927">
    <property type="entry name" value="BULB_LECTIN"/>
    <property type="match status" value="1"/>
</dbReference>
<evidence type="ECO:0000256" key="4">
    <source>
        <dbReference type="SAM" id="SignalP"/>
    </source>
</evidence>
<reference evidence="6 7" key="1">
    <citation type="submission" date="2013-09" db="EMBL/GenBank/DDBJ databases">
        <title>Corchorus capsularis genome sequencing.</title>
        <authorList>
            <person name="Alam M."/>
            <person name="Haque M.S."/>
            <person name="Islam M.S."/>
            <person name="Emdad E.M."/>
            <person name="Islam M.M."/>
            <person name="Ahmed B."/>
            <person name="Halim A."/>
            <person name="Hossen Q.M.M."/>
            <person name="Hossain M.Z."/>
            <person name="Ahmed R."/>
            <person name="Khan M.M."/>
            <person name="Islam R."/>
            <person name="Rashid M.M."/>
            <person name="Khan S.A."/>
            <person name="Rahman M.S."/>
            <person name="Alam M."/>
        </authorList>
    </citation>
    <scope>NUCLEOTIDE SEQUENCE [LARGE SCALE GENOMIC DNA]</scope>
    <source>
        <strain evidence="7">cv. CVL-1</strain>
        <tissue evidence="6">Whole seedling</tissue>
    </source>
</reference>
<evidence type="ECO:0000256" key="3">
    <source>
        <dbReference type="ARBA" id="ARBA00023180"/>
    </source>
</evidence>
<feature type="chain" id="PRO_5012593705" description="Bulb-type lectin domain-containing protein" evidence="4">
    <location>
        <begin position="25"/>
        <end position="325"/>
    </location>
</feature>
<dbReference type="SMART" id="SM00108">
    <property type="entry name" value="B_lectin"/>
    <property type="match status" value="1"/>
</dbReference>
<keyword evidence="3" id="KW-0325">Glycoprotein</keyword>
<dbReference type="Proteomes" id="UP000188268">
    <property type="component" value="Unassembled WGS sequence"/>
</dbReference>
<accession>A0A1R3GL02</accession>
<dbReference type="OrthoDB" id="1000473at2759"/>
<evidence type="ECO:0000256" key="1">
    <source>
        <dbReference type="ARBA" id="ARBA00022729"/>
    </source>
</evidence>
<evidence type="ECO:0000256" key="2">
    <source>
        <dbReference type="ARBA" id="ARBA00023157"/>
    </source>
</evidence>
<dbReference type="InterPro" id="IPR001480">
    <property type="entry name" value="Bulb-type_lectin_dom"/>
</dbReference>
<proteinExistence type="predicted"/>
<dbReference type="PANTHER" id="PTHR32444:SF198">
    <property type="entry name" value="BULB-TYPE LECTIN DOMAIN-CONTAINING PROTEIN"/>
    <property type="match status" value="1"/>
</dbReference>
<dbReference type="SUPFAM" id="SSF51110">
    <property type="entry name" value="alpha-D-mannose-specific plant lectins"/>
    <property type="match status" value="1"/>
</dbReference>
<evidence type="ECO:0000313" key="7">
    <source>
        <dbReference type="Proteomes" id="UP000188268"/>
    </source>
</evidence>
<feature type="domain" description="Bulb-type lectin" evidence="5">
    <location>
        <begin position="25"/>
        <end position="147"/>
    </location>
</feature>
<dbReference type="FunFam" id="2.90.10.10:FF:000001">
    <property type="entry name" value="G-type lectin S-receptor-like serine/threonine-protein kinase"/>
    <property type="match status" value="1"/>
</dbReference>
<dbReference type="PANTHER" id="PTHR32444">
    <property type="entry name" value="BULB-TYPE LECTIN DOMAIN-CONTAINING PROTEIN"/>
    <property type="match status" value="1"/>
</dbReference>
<organism evidence="6 7">
    <name type="scientific">Corchorus capsularis</name>
    <name type="common">Jute</name>
    <dbReference type="NCBI Taxonomy" id="210143"/>
    <lineage>
        <taxon>Eukaryota</taxon>
        <taxon>Viridiplantae</taxon>
        <taxon>Streptophyta</taxon>
        <taxon>Embryophyta</taxon>
        <taxon>Tracheophyta</taxon>
        <taxon>Spermatophyta</taxon>
        <taxon>Magnoliopsida</taxon>
        <taxon>eudicotyledons</taxon>
        <taxon>Gunneridae</taxon>
        <taxon>Pentapetalae</taxon>
        <taxon>rosids</taxon>
        <taxon>malvids</taxon>
        <taxon>Malvales</taxon>
        <taxon>Malvaceae</taxon>
        <taxon>Grewioideae</taxon>
        <taxon>Apeibeae</taxon>
        <taxon>Corchorus</taxon>
    </lineage>
</organism>
<dbReference type="STRING" id="210143.A0A1R3GL02"/>
<dbReference type="Gene3D" id="2.90.10.10">
    <property type="entry name" value="Bulb-type lectin domain"/>
    <property type="match status" value="1"/>
</dbReference>
<evidence type="ECO:0000313" key="6">
    <source>
        <dbReference type="EMBL" id="OMO58746.1"/>
    </source>
</evidence>
<dbReference type="Pfam" id="PF01453">
    <property type="entry name" value="B_lectin"/>
    <property type="match status" value="1"/>
</dbReference>
<dbReference type="EMBL" id="AWWV01014155">
    <property type="protein sequence ID" value="OMO58746.1"/>
    <property type="molecule type" value="Genomic_DNA"/>
</dbReference>
<dbReference type="OMA" id="FLMESIW"/>
<name>A0A1R3GL02_COCAP</name>
<protein>
    <recommendedName>
        <fullName evidence="5">Bulb-type lectin domain-containing protein</fullName>
    </recommendedName>
</protein>
<keyword evidence="1 4" id="KW-0732">Signal</keyword>
<comment type="caution">
    <text evidence="6">The sequence shown here is derived from an EMBL/GenBank/DDBJ whole genome shotgun (WGS) entry which is preliminary data.</text>
</comment>
<feature type="signal peptide" evidence="4">
    <location>
        <begin position="1"/>
        <end position="24"/>
    </location>
</feature>
<dbReference type="Gramene" id="OMO58746">
    <property type="protein sequence ID" value="OMO58746"/>
    <property type="gene ID" value="CCACVL1_25382"/>
</dbReference>
<keyword evidence="2" id="KW-1015">Disulfide bond</keyword>
<dbReference type="InterPro" id="IPR036426">
    <property type="entry name" value="Bulb-type_lectin_dom_sf"/>
</dbReference>
<dbReference type="CDD" id="cd00028">
    <property type="entry name" value="B_lectin"/>
    <property type="match status" value="1"/>
</dbReference>
<keyword evidence="7" id="KW-1185">Reference proteome</keyword>
<dbReference type="AlphaFoldDB" id="A0A1R3GL02"/>